<evidence type="ECO:0000256" key="17">
    <source>
        <dbReference type="SAM" id="Phobius"/>
    </source>
</evidence>
<evidence type="ECO:0000313" key="19">
    <source>
        <dbReference type="Proteomes" id="UP000095706"/>
    </source>
</evidence>
<evidence type="ECO:0000256" key="12">
    <source>
        <dbReference type="ARBA" id="ARBA00041185"/>
    </source>
</evidence>
<sequence>MAEKVNMPSQKKEKKKKRKKKLPSDFYDYNLLACTILLASFGLIMLYSASAYEAASTFKGNDMYYFTHQAGLSAIVLVGIVILSKFVDYHSVWFQRIAALVYWGSLLLMAAVRFTPLGYEAYGARRWLRIGSVSLQPAEIGKLGLILYLPYIILKMGKNMRTIRAKAIVLGLGVLQALAAWILTDNLSTAIILGLIACVILFLADPEVKFYARVIPGAAVIGVFAIIILKNNLQIFERIGGDFRSNRIYEWLSGGSYQILQGLYAIGSGGFLGKGLGNSTQKITTIPEAQNDMIFSIICEELGIFGAILVLLLFGYLLYRLFVVAQNAPDAYGMLMVSGVFAHISIQVILNLCVVLKLMPATGITLPFISYGGTSVLFILTEIGIALCVSRFIVFQDGKSGEGEAQAEEQ</sequence>
<evidence type="ECO:0000256" key="8">
    <source>
        <dbReference type="ARBA" id="ARBA00023136"/>
    </source>
</evidence>
<comment type="function">
    <text evidence="16">Peptidoglycan polymerase that is essential for cell division.</text>
</comment>
<dbReference type="GO" id="GO:0051301">
    <property type="term" value="P:cell division"/>
    <property type="evidence" value="ECO:0007669"/>
    <property type="project" value="UniProtKB-KW"/>
</dbReference>
<dbReference type="GO" id="GO:0005886">
    <property type="term" value="C:plasma membrane"/>
    <property type="evidence" value="ECO:0007669"/>
    <property type="project" value="TreeGrafter"/>
</dbReference>
<dbReference type="GO" id="GO:0015648">
    <property type="term" value="F:lipid-linked peptidoglycan transporter activity"/>
    <property type="evidence" value="ECO:0007669"/>
    <property type="project" value="TreeGrafter"/>
</dbReference>
<keyword evidence="8 17" id="KW-0472">Membrane</keyword>
<dbReference type="AlphaFoldDB" id="A0A174HR36"/>
<feature type="transmembrane region" description="Helical" evidence="17">
    <location>
        <begin position="67"/>
        <end position="87"/>
    </location>
</feature>
<keyword evidence="5" id="KW-0133">Cell shape</keyword>
<evidence type="ECO:0000256" key="3">
    <source>
        <dbReference type="ARBA" id="ARBA00022679"/>
    </source>
</evidence>
<evidence type="ECO:0000256" key="10">
    <source>
        <dbReference type="ARBA" id="ARBA00033270"/>
    </source>
</evidence>
<evidence type="ECO:0000256" key="5">
    <source>
        <dbReference type="ARBA" id="ARBA00022960"/>
    </source>
</evidence>
<feature type="transmembrane region" description="Helical" evidence="17">
    <location>
        <begin position="302"/>
        <end position="319"/>
    </location>
</feature>
<feature type="transmembrane region" description="Helical" evidence="17">
    <location>
        <begin position="368"/>
        <end position="394"/>
    </location>
</feature>
<dbReference type="RefSeq" id="WP_242856723.1">
    <property type="nucleotide sequence ID" value="NZ_CYYV01000014.1"/>
</dbReference>
<accession>A0A174HR36</accession>
<protein>
    <recommendedName>
        <fullName evidence="12">Probable peptidoglycan glycosyltransferase FtsW</fullName>
        <ecNumber evidence="14">2.4.99.28</ecNumber>
    </recommendedName>
    <alternativeName>
        <fullName evidence="13">Cell division protein FtsW</fullName>
    </alternativeName>
    <alternativeName>
        <fullName evidence="10">Cell wall polymerase</fullName>
    </alternativeName>
    <alternativeName>
        <fullName evidence="9">Peptidoglycan polymerase</fullName>
    </alternativeName>
</protein>
<feature type="transmembrane region" description="Helical" evidence="17">
    <location>
        <begin position="210"/>
        <end position="229"/>
    </location>
</feature>
<evidence type="ECO:0000313" key="18">
    <source>
        <dbReference type="EMBL" id="CUO75787.1"/>
    </source>
</evidence>
<feature type="transmembrane region" description="Helical" evidence="17">
    <location>
        <begin position="331"/>
        <end position="356"/>
    </location>
</feature>
<dbReference type="GO" id="GO:0009252">
    <property type="term" value="P:peptidoglycan biosynthetic process"/>
    <property type="evidence" value="ECO:0007669"/>
    <property type="project" value="UniProtKB-KW"/>
</dbReference>
<keyword evidence="6" id="KW-0573">Peptidoglycan synthesis</keyword>
<dbReference type="GO" id="GO:0008955">
    <property type="term" value="F:peptidoglycan glycosyltransferase activity"/>
    <property type="evidence" value="ECO:0007669"/>
    <property type="project" value="UniProtKB-EC"/>
</dbReference>
<dbReference type="InterPro" id="IPR001182">
    <property type="entry name" value="FtsW/RodA"/>
</dbReference>
<keyword evidence="7 17" id="KW-1133">Transmembrane helix</keyword>
<dbReference type="GO" id="GO:0032153">
    <property type="term" value="C:cell division site"/>
    <property type="evidence" value="ECO:0007669"/>
    <property type="project" value="TreeGrafter"/>
</dbReference>
<dbReference type="PANTHER" id="PTHR30474:SF2">
    <property type="entry name" value="PEPTIDOGLYCAN GLYCOSYLTRANSFERASE FTSW-RELATED"/>
    <property type="match status" value="1"/>
</dbReference>
<evidence type="ECO:0000256" key="7">
    <source>
        <dbReference type="ARBA" id="ARBA00022989"/>
    </source>
</evidence>
<evidence type="ECO:0000256" key="4">
    <source>
        <dbReference type="ARBA" id="ARBA00022692"/>
    </source>
</evidence>
<keyword evidence="4 17" id="KW-0812">Transmembrane</keyword>
<evidence type="ECO:0000256" key="15">
    <source>
        <dbReference type="ARBA" id="ARBA00049902"/>
    </source>
</evidence>
<evidence type="ECO:0000256" key="14">
    <source>
        <dbReference type="ARBA" id="ARBA00044770"/>
    </source>
</evidence>
<dbReference type="PANTHER" id="PTHR30474">
    <property type="entry name" value="CELL CYCLE PROTEIN"/>
    <property type="match status" value="1"/>
</dbReference>
<evidence type="ECO:0000256" key="2">
    <source>
        <dbReference type="ARBA" id="ARBA00022676"/>
    </source>
</evidence>
<evidence type="ECO:0000256" key="6">
    <source>
        <dbReference type="ARBA" id="ARBA00022984"/>
    </source>
</evidence>
<organism evidence="18 19">
    <name type="scientific">Fusicatenibacter saccharivorans</name>
    <dbReference type="NCBI Taxonomy" id="1150298"/>
    <lineage>
        <taxon>Bacteria</taxon>
        <taxon>Bacillati</taxon>
        <taxon>Bacillota</taxon>
        <taxon>Clostridia</taxon>
        <taxon>Lachnospirales</taxon>
        <taxon>Lachnospiraceae</taxon>
        <taxon>Fusicatenibacter</taxon>
    </lineage>
</organism>
<feature type="transmembrane region" description="Helical" evidence="17">
    <location>
        <begin position="99"/>
        <end position="119"/>
    </location>
</feature>
<evidence type="ECO:0000256" key="1">
    <source>
        <dbReference type="ARBA" id="ARBA00004141"/>
    </source>
</evidence>
<name>A0A174HR36_9FIRM</name>
<keyword evidence="18" id="KW-0132">Cell division</keyword>
<feature type="transmembrane region" description="Helical" evidence="17">
    <location>
        <begin position="178"/>
        <end position="204"/>
    </location>
</feature>
<keyword evidence="3" id="KW-0808">Transferase</keyword>
<dbReference type="EMBL" id="CYYV01000014">
    <property type="protein sequence ID" value="CUO75787.1"/>
    <property type="molecule type" value="Genomic_DNA"/>
</dbReference>
<dbReference type="EC" id="2.4.99.28" evidence="14"/>
<evidence type="ECO:0000256" key="11">
    <source>
        <dbReference type="ARBA" id="ARBA00038053"/>
    </source>
</evidence>
<dbReference type="Pfam" id="PF01098">
    <property type="entry name" value="FTSW_RODA_SPOVE"/>
    <property type="match status" value="1"/>
</dbReference>
<keyword evidence="18" id="KW-0131">Cell cycle</keyword>
<comment type="catalytic activity">
    <reaction evidence="15">
        <text>[GlcNAc-(1-&gt;4)-Mur2Ac(oyl-L-Ala-gamma-D-Glu-L-Lys-D-Ala-D-Ala)](n)-di-trans,octa-cis-undecaprenyl diphosphate + beta-D-GlcNAc-(1-&gt;4)-Mur2Ac(oyl-L-Ala-gamma-D-Glu-L-Lys-D-Ala-D-Ala)-di-trans,octa-cis-undecaprenyl diphosphate = [GlcNAc-(1-&gt;4)-Mur2Ac(oyl-L-Ala-gamma-D-Glu-L-Lys-D-Ala-D-Ala)](n+1)-di-trans,octa-cis-undecaprenyl diphosphate + di-trans,octa-cis-undecaprenyl diphosphate + H(+)</text>
        <dbReference type="Rhea" id="RHEA:23708"/>
        <dbReference type="Rhea" id="RHEA-COMP:9602"/>
        <dbReference type="Rhea" id="RHEA-COMP:9603"/>
        <dbReference type="ChEBI" id="CHEBI:15378"/>
        <dbReference type="ChEBI" id="CHEBI:58405"/>
        <dbReference type="ChEBI" id="CHEBI:60033"/>
        <dbReference type="ChEBI" id="CHEBI:78435"/>
        <dbReference type="EC" id="2.4.99.28"/>
    </reaction>
</comment>
<evidence type="ECO:0000256" key="13">
    <source>
        <dbReference type="ARBA" id="ARBA00041418"/>
    </source>
</evidence>
<dbReference type="Proteomes" id="UP000095706">
    <property type="component" value="Unassembled WGS sequence"/>
</dbReference>
<keyword evidence="2" id="KW-0328">Glycosyltransferase</keyword>
<evidence type="ECO:0000256" key="9">
    <source>
        <dbReference type="ARBA" id="ARBA00032370"/>
    </source>
</evidence>
<comment type="similarity">
    <text evidence="11">Belongs to the SEDS family. FtsW subfamily.</text>
</comment>
<reference evidence="18 19" key="1">
    <citation type="submission" date="2015-09" db="EMBL/GenBank/DDBJ databases">
        <authorList>
            <consortium name="Pathogen Informatics"/>
        </authorList>
    </citation>
    <scope>NUCLEOTIDE SEQUENCE [LARGE SCALE GENOMIC DNA]</scope>
    <source>
        <strain evidence="18 19">2789STDY5608849</strain>
    </source>
</reference>
<dbReference type="GO" id="GO:0008360">
    <property type="term" value="P:regulation of cell shape"/>
    <property type="evidence" value="ECO:0007669"/>
    <property type="project" value="UniProtKB-KW"/>
</dbReference>
<proteinExistence type="inferred from homology"/>
<evidence type="ECO:0000256" key="16">
    <source>
        <dbReference type="ARBA" id="ARBA00049966"/>
    </source>
</evidence>
<feature type="transmembrane region" description="Helical" evidence="17">
    <location>
        <begin position="139"/>
        <end position="157"/>
    </location>
</feature>
<comment type="subcellular location">
    <subcellularLocation>
        <location evidence="1">Membrane</location>
        <topology evidence="1">Multi-pass membrane protein</topology>
    </subcellularLocation>
</comment>
<gene>
    <name evidence="18" type="primary">ftsW_4</name>
    <name evidence="18" type="ORF">ERS852406_02765</name>
</gene>